<reference evidence="4" key="1">
    <citation type="journal article" date="2016" name="Genome Announc.">
        <title>Draft genome sequences of fungus Aspergillus calidoustus.</title>
        <authorList>
            <person name="Horn F."/>
            <person name="Linde J."/>
            <person name="Mattern D.J."/>
            <person name="Walther G."/>
            <person name="Guthke R."/>
            <person name="Scherlach K."/>
            <person name="Martin K."/>
            <person name="Brakhage A.A."/>
            <person name="Petzke L."/>
            <person name="Valiante V."/>
        </authorList>
    </citation>
    <scope>NUCLEOTIDE SEQUENCE [LARGE SCALE GENOMIC DNA]</scope>
    <source>
        <strain evidence="4">SF006504</strain>
    </source>
</reference>
<evidence type="ECO:0000313" key="3">
    <source>
        <dbReference type="EMBL" id="CEN62297.1"/>
    </source>
</evidence>
<feature type="region of interest" description="Disordered" evidence="1">
    <location>
        <begin position="435"/>
        <end position="459"/>
    </location>
</feature>
<feature type="region of interest" description="Disordered" evidence="1">
    <location>
        <begin position="844"/>
        <end position="921"/>
    </location>
</feature>
<accession>A0A0U5A2A5</accession>
<dbReference type="GO" id="GO:0006270">
    <property type="term" value="P:DNA replication initiation"/>
    <property type="evidence" value="ECO:0007669"/>
    <property type="project" value="InterPro"/>
</dbReference>
<gene>
    <name evidence="3" type="ORF">ASPCAL08934</name>
</gene>
<keyword evidence="4" id="KW-1185">Reference proteome</keyword>
<name>A0A0U5A2A5_ASPCI</name>
<evidence type="ECO:0000313" key="4">
    <source>
        <dbReference type="Proteomes" id="UP000054771"/>
    </source>
</evidence>
<dbReference type="STRING" id="454130.A0A0U5A2A5"/>
<feature type="region of interest" description="Disordered" evidence="1">
    <location>
        <begin position="682"/>
        <end position="703"/>
    </location>
</feature>
<feature type="domain" description="DNA replication regulator Sld3 C-terminal" evidence="2">
    <location>
        <begin position="267"/>
        <end position="779"/>
    </location>
</feature>
<protein>
    <recommendedName>
        <fullName evidence="2">DNA replication regulator Sld3 C-terminal domain-containing protein</fullName>
    </recommendedName>
</protein>
<feature type="compositionally biased region" description="Pro residues" evidence="1">
    <location>
        <begin position="853"/>
        <end position="862"/>
    </location>
</feature>
<dbReference type="InterPro" id="IPR013948">
    <property type="entry name" value="DNA_replication_reg_Sld3_C"/>
</dbReference>
<feature type="region of interest" description="Disordered" evidence="1">
    <location>
        <begin position="539"/>
        <end position="616"/>
    </location>
</feature>
<dbReference type="Proteomes" id="UP000054771">
    <property type="component" value="Unassembled WGS sequence"/>
</dbReference>
<evidence type="ECO:0000256" key="1">
    <source>
        <dbReference type="SAM" id="MobiDB-lite"/>
    </source>
</evidence>
<evidence type="ECO:0000259" key="2">
    <source>
        <dbReference type="Pfam" id="PF08639"/>
    </source>
</evidence>
<proteinExistence type="predicted"/>
<dbReference type="EMBL" id="CDMC01000007">
    <property type="protein sequence ID" value="CEN62297.1"/>
    <property type="molecule type" value="Genomic_DNA"/>
</dbReference>
<dbReference type="Pfam" id="PF08639">
    <property type="entry name" value="Sld3_STD"/>
    <property type="match status" value="1"/>
</dbReference>
<dbReference type="PANTHER" id="PTHR28067">
    <property type="entry name" value="DNA REPLICATION REGULATOR SLD3"/>
    <property type="match status" value="1"/>
</dbReference>
<dbReference type="GO" id="GO:0031261">
    <property type="term" value="C:DNA replication preinitiation complex"/>
    <property type="evidence" value="ECO:0007669"/>
    <property type="project" value="TreeGrafter"/>
</dbReference>
<feature type="compositionally biased region" description="Polar residues" evidence="1">
    <location>
        <begin position="576"/>
        <end position="599"/>
    </location>
</feature>
<dbReference type="OMA" id="IYEQLGW"/>
<feature type="region of interest" description="Disordered" evidence="1">
    <location>
        <begin position="776"/>
        <end position="829"/>
    </location>
</feature>
<dbReference type="AlphaFoldDB" id="A0A0U5A2A5"/>
<dbReference type="PANTHER" id="PTHR28067:SF1">
    <property type="entry name" value="DNA REPLICATION REGULATOR SLD3"/>
    <property type="match status" value="1"/>
</dbReference>
<sequence>MASRECLSVFEPIPLNQLHDPHLPPKKRKLSSASHGWAAENIIIRAHAASLSDDPYVLEPIAVIPRLQLPFAWLDAPSALSQIQSGSLFVANIPALEADSQAEPVVLVVRLTSDAGLYVIERVKRGIYALTKLVRGIEEGDIRVVVKASSHRVSSGLAPCTPRKFGDNTPAGEWWRLAQVEDPAPDISAGIPPKRAKVDFVFGVPGAADQGDEPVKGVWPVDPMDRSSSCDLRMLSVPPEIQDHVEPVVSNEVGEGQAQEIGQSPAELLDGLREQYLQALYITKASVAYFAKGPLPRCRAAFQSLDSETGTISDLTAFYREAILTAKKMDLKFRETLPASLHDIVLTMSDDEGPKKRKSKKKTLGRNGLYAGEQDFIRRGWKNRLLAETGTLAETSREAEIKKYVSDLRLRETQLQILLILETMALEVAAAEEAKKAGHEDGSNDATSQKPKSKAKKPQDLNTMLELHLDRLCIWHTVSLDDAPADAQASGSAQQTGKAGGSDAMRDFCTEVIIPFYASRLPDRCKMITRKLGVSVSAISSFPKSAKKPSRRESGAVELNPSQRQSRRALHRVLTDEQTTSQAKSQPSLNRSITAPSQIESKRETTPLLPSLSTSVRGGIQKAKRAVENREVDLIAVARQHETKLKRVQMLADQKKELDAAILTLRKPNRELVAKDIAQDVEKRLTSSSSRKPKNPVRNPLGQGVQVMATPSKTRKRDAGIGLPLQKNVVRSKPKTTSASFSSPFNAEPQVIPGSIIRPTSFTGGPFTADVAVQETPSRRPAQPLPSFNDSVERNATVAESPIPGTGNLFRVPRRPPPQPTETDPLTPVRSQHVAFADTNMDMDVDINSPQTRLPPPPPPLFALPSKLTPSAPSSMVFETPPKPRSAPDPALLSVSRRSSTSGAAPGPGANKANITVPAAPVIPVTPEKSIYAALGWDDDDDDDDDLPM</sequence>
<dbReference type="InterPro" id="IPR042511">
    <property type="entry name" value="Sld3"/>
</dbReference>
<feature type="compositionally biased region" description="Low complexity" evidence="1">
    <location>
        <begin position="903"/>
        <end position="921"/>
    </location>
</feature>
<dbReference type="OrthoDB" id="15567at2759"/>
<organism evidence="3 4">
    <name type="scientific">Aspergillus calidoustus</name>
    <dbReference type="NCBI Taxonomy" id="454130"/>
    <lineage>
        <taxon>Eukaryota</taxon>
        <taxon>Fungi</taxon>
        <taxon>Dikarya</taxon>
        <taxon>Ascomycota</taxon>
        <taxon>Pezizomycotina</taxon>
        <taxon>Eurotiomycetes</taxon>
        <taxon>Eurotiomycetidae</taxon>
        <taxon>Eurotiales</taxon>
        <taxon>Aspergillaceae</taxon>
        <taxon>Aspergillus</taxon>
        <taxon>Aspergillus subgen. Nidulantes</taxon>
    </lineage>
</organism>
<dbReference type="Gene3D" id="1.20.58.2130">
    <property type="match status" value="1"/>
</dbReference>